<organism evidence="1 2">
    <name type="scientific">Araneus ventricosus</name>
    <name type="common">Orbweaver spider</name>
    <name type="synonym">Epeira ventricosa</name>
    <dbReference type="NCBI Taxonomy" id="182803"/>
    <lineage>
        <taxon>Eukaryota</taxon>
        <taxon>Metazoa</taxon>
        <taxon>Ecdysozoa</taxon>
        <taxon>Arthropoda</taxon>
        <taxon>Chelicerata</taxon>
        <taxon>Arachnida</taxon>
        <taxon>Araneae</taxon>
        <taxon>Araneomorphae</taxon>
        <taxon>Entelegynae</taxon>
        <taxon>Araneoidea</taxon>
        <taxon>Araneidae</taxon>
        <taxon>Araneus</taxon>
    </lineage>
</organism>
<reference evidence="1 2" key="1">
    <citation type="journal article" date="2019" name="Sci. Rep.">
        <title>Orb-weaving spider Araneus ventricosus genome elucidates the spidroin gene catalogue.</title>
        <authorList>
            <person name="Kono N."/>
            <person name="Nakamura H."/>
            <person name="Ohtoshi R."/>
            <person name="Moran D.A.P."/>
            <person name="Shinohara A."/>
            <person name="Yoshida Y."/>
            <person name="Fujiwara M."/>
            <person name="Mori M."/>
            <person name="Tomita M."/>
            <person name="Arakawa K."/>
        </authorList>
    </citation>
    <scope>NUCLEOTIDE SEQUENCE [LARGE SCALE GENOMIC DNA]</scope>
</reference>
<protein>
    <submittedName>
        <fullName evidence="1">Uncharacterized protein</fullName>
    </submittedName>
</protein>
<evidence type="ECO:0000313" key="2">
    <source>
        <dbReference type="Proteomes" id="UP000499080"/>
    </source>
</evidence>
<keyword evidence="2" id="KW-1185">Reference proteome</keyword>
<evidence type="ECO:0000313" key="1">
    <source>
        <dbReference type="EMBL" id="GBM21518.1"/>
    </source>
</evidence>
<gene>
    <name evidence="1" type="ORF">AVEN_85331_1</name>
</gene>
<accession>A0A4Y2E0H6</accession>
<dbReference type="EMBL" id="BGPR01000462">
    <property type="protein sequence ID" value="GBM21518.1"/>
    <property type="molecule type" value="Genomic_DNA"/>
</dbReference>
<proteinExistence type="predicted"/>
<dbReference type="AlphaFoldDB" id="A0A4Y2E0H6"/>
<dbReference type="Proteomes" id="UP000499080">
    <property type="component" value="Unassembled WGS sequence"/>
</dbReference>
<name>A0A4Y2E0H6_ARAVE</name>
<comment type="caution">
    <text evidence="1">The sequence shown here is derived from an EMBL/GenBank/DDBJ whole genome shotgun (WGS) entry which is preliminary data.</text>
</comment>
<sequence length="74" mass="8025">MGKEFHRYSTGAVFPKEVAINFSAEDVATHVCTELLLKENGSEFETLTTIVAGLKPVKDGLENYTAAAIDFANC</sequence>